<dbReference type="Gramene" id="OE9A055028T1">
    <property type="protein sequence ID" value="OE9A055028C1"/>
    <property type="gene ID" value="OE9A055028"/>
</dbReference>
<reference evidence="2 3" key="1">
    <citation type="submission" date="2019-12" db="EMBL/GenBank/DDBJ databases">
        <authorList>
            <person name="Alioto T."/>
            <person name="Alioto T."/>
            <person name="Gomez Garrido J."/>
        </authorList>
    </citation>
    <scope>NUCLEOTIDE SEQUENCE [LARGE SCALE GENOMIC DNA]</scope>
</reference>
<organism evidence="2 3">
    <name type="scientific">Olea europaea subsp. europaea</name>
    <dbReference type="NCBI Taxonomy" id="158383"/>
    <lineage>
        <taxon>Eukaryota</taxon>
        <taxon>Viridiplantae</taxon>
        <taxon>Streptophyta</taxon>
        <taxon>Embryophyta</taxon>
        <taxon>Tracheophyta</taxon>
        <taxon>Spermatophyta</taxon>
        <taxon>Magnoliopsida</taxon>
        <taxon>eudicotyledons</taxon>
        <taxon>Gunneridae</taxon>
        <taxon>Pentapetalae</taxon>
        <taxon>asterids</taxon>
        <taxon>lamiids</taxon>
        <taxon>Lamiales</taxon>
        <taxon>Oleaceae</taxon>
        <taxon>Oleeae</taxon>
        <taxon>Olea</taxon>
    </lineage>
</organism>
<sequence>MSFLRKIILRKAHKKRGRKNLKRKSVLLEGNEDYNRPTRAESIYTTQEFRELRAEVYDLNAELEELASEVREACAELDEEDAEKDTDVEKLYAEYEEVDDEMQADIRRMKELWTLYEDMLKKRKAAFRKRIGFIDDGDVTESEGQIS</sequence>
<evidence type="ECO:0000256" key="1">
    <source>
        <dbReference type="SAM" id="Coils"/>
    </source>
</evidence>
<gene>
    <name evidence="2" type="ORF">OLEA9_A055028</name>
</gene>
<accession>A0A8S0S031</accession>
<dbReference type="Proteomes" id="UP000594638">
    <property type="component" value="Unassembled WGS sequence"/>
</dbReference>
<evidence type="ECO:0000313" key="3">
    <source>
        <dbReference type="Proteomes" id="UP000594638"/>
    </source>
</evidence>
<proteinExistence type="predicted"/>
<name>A0A8S0S031_OLEEU</name>
<dbReference type="AlphaFoldDB" id="A0A8S0S031"/>
<keyword evidence="3" id="KW-1185">Reference proteome</keyword>
<protein>
    <submittedName>
        <fullName evidence="2">Uncharacterized protein</fullName>
    </submittedName>
</protein>
<evidence type="ECO:0000313" key="2">
    <source>
        <dbReference type="EMBL" id="CAA2985746.1"/>
    </source>
</evidence>
<comment type="caution">
    <text evidence="2">The sequence shown here is derived from an EMBL/GenBank/DDBJ whole genome shotgun (WGS) entry which is preliminary data.</text>
</comment>
<keyword evidence="1" id="KW-0175">Coiled coil</keyword>
<dbReference type="EMBL" id="CACTIH010003826">
    <property type="protein sequence ID" value="CAA2985746.1"/>
    <property type="molecule type" value="Genomic_DNA"/>
</dbReference>
<feature type="coiled-coil region" evidence="1">
    <location>
        <begin position="49"/>
        <end position="112"/>
    </location>
</feature>